<dbReference type="PANTHER" id="PTHR42867:SF1">
    <property type="entry name" value="MEMBRANE PROTEIN-RELATED"/>
    <property type="match status" value="1"/>
</dbReference>
<proteinExistence type="predicted"/>
<accession>A0AAU8GAM5</accession>
<dbReference type="RefSeq" id="WP_353714635.1">
    <property type="nucleotide sequence ID" value="NZ_CP159307.1"/>
</dbReference>
<dbReference type="AlphaFoldDB" id="A0AAU8GAM5"/>
<evidence type="ECO:0000256" key="1">
    <source>
        <dbReference type="SAM" id="Phobius"/>
    </source>
</evidence>
<sequence length="320" mass="34867">MTQKFYYGGQAIIEGVMIRGQKSLVTAVRRPKGEILVEARPLPKIYTGRLRQLPFFRGVIVLLEAMLLGVQALMRSADVALEEETEEVSPWVMWGMVGFSLALSVAIFFLTPLFLANLLGDLLGSGFLFALVEGLIRLALFIAYLAAIGRMPDIRRVFAYHGAEHQTINAYEHRVKLEPLAVREFSTAHTRCGTAFLLAVMVIAIMIFSLLGKPALWLMVASRILLLPVIAGLSYEFTRYAAGHGGNALVQALARPGLWLQAMTTRQPELAQIEVGIAALKKALVDDHPELEAELYPAPAAVPVEVPAEPAPAAGPDALT</sequence>
<dbReference type="Pfam" id="PF07136">
    <property type="entry name" value="DUF1385"/>
    <property type="match status" value="1"/>
</dbReference>
<keyword evidence="1" id="KW-0472">Membrane</keyword>
<dbReference type="PANTHER" id="PTHR42867">
    <property type="entry name" value="MEMBRANE PROTEIN-RELATED"/>
    <property type="match status" value="1"/>
</dbReference>
<reference evidence="2" key="1">
    <citation type="submission" date="2024-06" db="EMBL/GenBank/DDBJ databases">
        <title>A Novel Isolate, Dehalogenimonas sp. Strain 4OHTPN, Dechlorinates Aromatic 4 Hydroxy chlorothalonil by a Novel Reductive Dehalogenase.</title>
        <authorList>
            <person name="Liu G."/>
        </authorList>
    </citation>
    <scope>NUCLEOTIDE SEQUENCE</scope>
    <source>
        <strain evidence="2">4OHTPN</strain>
    </source>
</reference>
<feature type="transmembrane region" description="Helical" evidence="1">
    <location>
        <begin position="216"/>
        <end position="235"/>
    </location>
</feature>
<keyword evidence="1" id="KW-1133">Transmembrane helix</keyword>
<feature type="transmembrane region" description="Helical" evidence="1">
    <location>
        <begin position="91"/>
        <end position="115"/>
    </location>
</feature>
<organism evidence="2">
    <name type="scientific">Dehalogenimonas sp. 4OHTPN</name>
    <dbReference type="NCBI Taxonomy" id="3166643"/>
    <lineage>
        <taxon>Bacteria</taxon>
        <taxon>Bacillati</taxon>
        <taxon>Chloroflexota</taxon>
        <taxon>Dehalococcoidia</taxon>
        <taxon>Dehalococcoidales</taxon>
        <taxon>Dehalococcoidaceae</taxon>
        <taxon>Dehalogenimonas</taxon>
    </lineage>
</organism>
<feature type="transmembrane region" description="Helical" evidence="1">
    <location>
        <begin position="192"/>
        <end position="210"/>
    </location>
</feature>
<dbReference type="InterPro" id="IPR010787">
    <property type="entry name" value="DUF1385"/>
</dbReference>
<feature type="transmembrane region" description="Helical" evidence="1">
    <location>
        <begin position="127"/>
        <end position="147"/>
    </location>
</feature>
<evidence type="ECO:0000313" key="2">
    <source>
        <dbReference type="EMBL" id="XCH33394.1"/>
    </source>
</evidence>
<dbReference type="EMBL" id="CP159307">
    <property type="protein sequence ID" value="XCH33394.1"/>
    <property type="molecule type" value="Genomic_DNA"/>
</dbReference>
<name>A0AAU8GAM5_9CHLR</name>
<gene>
    <name evidence="2" type="ORF">ABV300_00535</name>
</gene>
<protein>
    <submittedName>
        <fullName evidence="2">DUF1385 domain-containing protein</fullName>
    </submittedName>
</protein>
<keyword evidence="1" id="KW-0812">Transmembrane</keyword>